<organism evidence="2 3">
    <name type="scientific">Cirrhinus mrigala</name>
    <name type="common">Mrigala</name>
    <dbReference type="NCBI Taxonomy" id="683832"/>
    <lineage>
        <taxon>Eukaryota</taxon>
        <taxon>Metazoa</taxon>
        <taxon>Chordata</taxon>
        <taxon>Craniata</taxon>
        <taxon>Vertebrata</taxon>
        <taxon>Euteleostomi</taxon>
        <taxon>Actinopterygii</taxon>
        <taxon>Neopterygii</taxon>
        <taxon>Teleostei</taxon>
        <taxon>Ostariophysi</taxon>
        <taxon>Cypriniformes</taxon>
        <taxon>Cyprinidae</taxon>
        <taxon>Labeoninae</taxon>
        <taxon>Labeonini</taxon>
        <taxon>Cirrhinus</taxon>
    </lineage>
</organism>
<protein>
    <submittedName>
        <fullName evidence="2">Uncharacterized protein</fullName>
    </submittedName>
</protein>
<keyword evidence="3" id="KW-1185">Reference proteome</keyword>
<reference evidence="2 3" key="1">
    <citation type="submission" date="2024-05" db="EMBL/GenBank/DDBJ databases">
        <title>Genome sequencing and assembly of Indian major carp, Cirrhinus mrigala (Hamilton, 1822).</title>
        <authorList>
            <person name="Mohindra V."/>
            <person name="Chowdhury L.M."/>
            <person name="Lal K."/>
            <person name="Jena J.K."/>
        </authorList>
    </citation>
    <scope>NUCLEOTIDE SEQUENCE [LARGE SCALE GENOMIC DNA]</scope>
    <source>
        <strain evidence="2">CM1030</strain>
        <tissue evidence="2">Blood</tissue>
    </source>
</reference>
<evidence type="ECO:0000313" key="2">
    <source>
        <dbReference type="EMBL" id="KAL0176255.1"/>
    </source>
</evidence>
<feature type="non-terminal residue" evidence="2">
    <location>
        <position position="1"/>
    </location>
</feature>
<proteinExistence type="predicted"/>
<keyword evidence="1" id="KW-0175">Coiled coil</keyword>
<evidence type="ECO:0000256" key="1">
    <source>
        <dbReference type="SAM" id="Coils"/>
    </source>
</evidence>
<evidence type="ECO:0000313" key="3">
    <source>
        <dbReference type="Proteomes" id="UP001529510"/>
    </source>
</evidence>
<dbReference type="EMBL" id="JAMKFB020000014">
    <property type="protein sequence ID" value="KAL0176255.1"/>
    <property type="molecule type" value="Genomic_DNA"/>
</dbReference>
<accession>A0ABD0PR24</accession>
<dbReference type="AlphaFoldDB" id="A0ABD0PR24"/>
<feature type="coiled-coil region" evidence="1">
    <location>
        <begin position="22"/>
        <end position="53"/>
    </location>
</feature>
<gene>
    <name evidence="2" type="ORF">M9458_028585</name>
</gene>
<sequence length="66" mass="7716">KLTSIAFNDMNPLPMKLLQNRRAAHLERLHAEIKELENLRKAYKAEHVQCKDKELDTLASEDEEEV</sequence>
<name>A0ABD0PR24_CIRMR</name>
<comment type="caution">
    <text evidence="2">The sequence shown here is derived from an EMBL/GenBank/DDBJ whole genome shotgun (WGS) entry which is preliminary data.</text>
</comment>
<dbReference type="Proteomes" id="UP001529510">
    <property type="component" value="Unassembled WGS sequence"/>
</dbReference>